<keyword evidence="2" id="KW-1185">Reference proteome</keyword>
<sequence>MQLNIRDLLSKSGQVRRIEDLDIGGLMEGRTDVLRVEPLHVDVLAKAHSDVVDVTGTLTLPAEFACSRCLCHYGQRLTIPFRERFKREKSRSGEDDEEVHVLDEDVVDLTPYIEESVQLGLPYVPVCEPECKGLNPETGANLNIDPAARPEARIDPRLAVLQQWLDQGSET</sequence>
<organism evidence="1 2">
    <name type="scientific">Paenibacillus flagellatus</name>
    <dbReference type="NCBI Taxonomy" id="2211139"/>
    <lineage>
        <taxon>Bacteria</taxon>
        <taxon>Bacillati</taxon>
        <taxon>Bacillota</taxon>
        <taxon>Bacilli</taxon>
        <taxon>Bacillales</taxon>
        <taxon>Paenibacillaceae</taxon>
        <taxon>Paenibacillus</taxon>
    </lineage>
</organism>
<dbReference type="AlphaFoldDB" id="A0A2V5K4L3"/>
<name>A0A2V5K4L3_9BACL</name>
<dbReference type="Pfam" id="PF02620">
    <property type="entry name" value="YceD"/>
    <property type="match status" value="1"/>
</dbReference>
<dbReference type="Proteomes" id="UP000247476">
    <property type="component" value="Unassembled WGS sequence"/>
</dbReference>
<reference evidence="1 2" key="1">
    <citation type="submission" date="2018-05" db="EMBL/GenBank/DDBJ databases">
        <title>Paenibacillus flagellatus sp. nov., isolated from selenium mineral soil.</title>
        <authorList>
            <person name="Dai X."/>
        </authorList>
    </citation>
    <scope>NUCLEOTIDE SEQUENCE [LARGE SCALE GENOMIC DNA]</scope>
    <source>
        <strain evidence="1 2">DXL2</strain>
    </source>
</reference>
<gene>
    <name evidence="1" type="ORF">DLM86_12170</name>
</gene>
<dbReference type="OrthoDB" id="9790372at2"/>
<protein>
    <submittedName>
        <fullName evidence="1">Metal-binding protein</fullName>
    </submittedName>
</protein>
<proteinExistence type="predicted"/>
<evidence type="ECO:0000313" key="1">
    <source>
        <dbReference type="EMBL" id="PYI54239.1"/>
    </source>
</evidence>
<comment type="caution">
    <text evidence="1">The sequence shown here is derived from an EMBL/GenBank/DDBJ whole genome shotgun (WGS) entry which is preliminary data.</text>
</comment>
<dbReference type="RefSeq" id="WP_146250201.1">
    <property type="nucleotide sequence ID" value="NZ_QJVJ01000005.1"/>
</dbReference>
<dbReference type="EMBL" id="QJVJ01000005">
    <property type="protein sequence ID" value="PYI54239.1"/>
    <property type="molecule type" value="Genomic_DNA"/>
</dbReference>
<evidence type="ECO:0000313" key="2">
    <source>
        <dbReference type="Proteomes" id="UP000247476"/>
    </source>
</evidence>
<dbReference type="InterPro" id="IPR003772">
    <property type="entry name" value="YceD"/>
</dbReference>
<accession>A0A2V5K4L3</accession>